<comment type="pathway">
    <text evidence="3">Lipid metabolism; fatty acid beta-oxidation.</text>
</comment>
<evidence type="ECO:0000256" key="2">
    <source>
        <dbReference type="ARBA" id="ARBA00004170"/>
    </source>
</evidence>
<dbReference type="GO" id="GO:0005524">
    <property type="term" value="F:ATP binding"/>
    <property type="evidence" value="ECO:0007669"/>
    <property type="project" value="UniProtKB-KW"/>
</dbReference>
<dbReference type="InterPro" id="IPR045851">
    <property type="entry name" value="AMP-bd_C_sf"/>
</dbReference>
<dbReference type="GO" id="GO:0004467">
    <property type="term" value="F:long-chain fatty acid-CoA ligase activity"/>
    <property type="evidence" value="ECO:0007669"/>
    <property type="project" value="UniProtKB-EC"/>
</dbReference>
<evidence type="ECO:0000256" key="8">
    <source>
        <dbReference type="ARBA" id="ARBA00022840"/>
    </source>
</evidence>
<evidence type="ECO:0000259" key="15">
    <source>
        <dbReference type="Pfam" id="PF00501"/>
    </source>
</evidence>
<feature type="domain" description="AMP-dependent synthetase/ligase" evidence="15">
    <location>
        <begin position="31"/>
        <end position="421"/>
    </location>
</feature>
<evidence type="ECO:0000256" key="10">
    <source>
        <dbReference type="ARBA" id="ARBA00023098"/>
    </source>
</evidence>
<dbReference type="InterPro" id="IPR050237">
    <property type="entry name" value="ATP-dep_AMP-bd_enzyme"/>
</dbReference>
<name>A0A4R6Y7U5_9BURK</name>
<dbReference type="PANTHER" id="PTHR43767:SF8">
    <property type="entry name" value="LONG-CHAIN-FATTY-ACID--COA LIGASE"/>
    <property type="match status" value="1"/>
</dbReference>
<dbReference type="InterPro" id="IPR025110">
    <property type="entry name" value="AMP-bd_C"/>
</dbReference>
<dbReference type="OrthoDB" id="9766486at2"/>
<evidence type="ECO:0000256" key="7">
    <source>
        <dbReference type="ARBA" id="ARBA00022832"/>
    </source>
</evidence>
<keyword evidence="8" id="KW-0067">ATP-binding</keyword>
<dbReference type="PANTHER" id="PTHR43767">
    <property type="entry name" value="LONG-CHAIN-FATTY-ACID--COA LIGASE"/>
    <property type="match status" value="1"/>
</dbReference>
<keyword evidence="10" id="KW-0443">Lipid metabolism</keyword>
<organism evidence="17 18">
    <name type="scientific">Hydromonas duriensis</name>
    <dbReference type="NCBI Taxonomy" id="1527608"/>
    <lineage>
        <taxon>Bacteria</taxon>
        <taxon>Pseudomonadati</taxon>
        <taxon>Pseudomonadota</taxon>
        <taxon>Betaproteobacteria</taxon>
        <taxon>Burkholderiales</taxon>
        <taxon>Burkholderiaceae</taxon>
        <taxon>Hydromonas</taxon>
    </lineage>
</organism>
<dbReference type="PROSITE" id="PS00455">
    <property type="entry name" value="AMP_BINDING"/>
    <property type="match status" value="1"/>
</dbReference>
<dbReference type="SUPFAM" id="SSF56801">
    <property type="entry name" value="Acetyl-CoA synthetase-like"/>
    <property type="match status" value="1"/>
</dbReference>
<protein>
    <recommendedName>
        <fullName evidence="13">Long-chain-fatty-acid--CoA ligase</fullName>
        <ecNumber evidence="12">6.2.1.3</ecNumber>
    </recommendedName>
    <alternativeName>
        <fullName evidence="14">Long-chain acyl-CoA synthetase</fullName>
    </alternativeName>
</protein>
<keyword evidence="11" id="KW-0472">Membrane</keyword>
<dbReference type="Gene3D" id="3.40.50.980">
    <property type="match status" value="2"/>
</dbReference>
<dbReference type="NCBIfam" id="NF005463">
    <property type="entry name" value="PRK07059.1"/>
    <property type="match status" value="1"/>
</dbReference>
<dbReference type="Pfam" id="PF13193">
    <property type="entry name" value="AMP-binding_C"/>
    <property type="match status" value="1"/>
</dbReference>
<dbReference type="FunFam" id="3.30.300.30:FF:000006">
    <property type="entry name" value="Long-chain-fatty-acid--CoA ligase FadD"/>
    <property type="match status" value="1"/>
</dbReference>
<feature type="domain" description="AMP-binding enzyme C-terminal" evidence="16">
    <location>
        <begin position="472"/>
        <end position="546"/>
    </location>
</feature>
<accession>A0A4R6Y7U5</accession>
<gene>
    <name evidence="17" type="ORF">DFR44_11078</name>
</gene>
<evidence type="ECO:0000256" key="1">
    <source>
        <dbReference type="ARBA" id="ARBA00001946"/>
    </source>
</evidence>
<dbReference type="Gene3D" id="2.30.38.10">
    <property type="entry name" value="Luciferase, Domain 3"/>
    <property type="match status" value="1"/>
</dbReference>
<evidence type="ECO:0000256" key="11">
    <source>
        <dbReference type="ARBA" id="ARBA00023136"/>
    </source>
</evidence>
<dbReference type="EC" id="6.2.1.3" evidence="12"/>
<keyword evidence="9" id="KW-0460">Magnesium</keyword>
<evidence type="ECO:0000256" key="14">
    <source>
        <dbReference type="ARBA" id="ARBA00042773"/>
    </source>
</evidence>
<dbReference type="Proteomes" id="UP000294480">
    <property type="component" value="Unassembled WGS sequence"/>
</dbReference>
<dbReference type="EMBL" id="SNZE01000010">
    <property type="protein sequence ID" value="TDR31430.1"/>
    <property type="molecule type" value="Genomic_DNA"/>
</dbReference>
<reference evidence="17 18" key="1">
    <citation type="submission" date="2019-03" db="EMBL/GenBank/DDBJ databases">
        <title>Genomic Encyclopedia of Type Strains, Phase IV (KMG-IV): sequencing the most valuable type-strain genomes for metagenomic binning, comparative biology and taxonomic classification.</title>
        <authorList>
            <person name="Goeker M."/>
        </authorList>
    </citation>
    <scope>NUCLEOTIDE SEQUENCE [LARGE SCALE GENOMIC DNA]</scope>
    <source>
        <strain evidence="17 18">DSM 102852</strain>
    </source>
</reference>
<dbReference type="Pfam" id="PF00501">
    <property type="entry name" value="AMP-binding"/>
    <property type="match status" value="1"/>
</dbReference>
<evidence type="ECO:0000256" key="5">
    <source>
        <dbReference type="ARBA" id="ARBA00022598"/>
    </source>
</evidence>
<dbReference type="GO" id="GO:0016020">
    <property type="term" value="C:membrane"/>
    <property type="evidence" value="ECO:0007669"/>
    <property type="project" value="UniProtKB-SubCell"/>
</dbReference>
<comment type="caution">
    <text evidence="17">The sequence shown here is derived from an EMBL/GenBank/DDBJ whole genome shotgun (WGS) entry which is preliminary data.</text>
</comment>
<comment type="subcellular location">
    <subcellularLocation>
        <location evidence="2">Membrane</location>
        <topology evidence="2">Peripheral membrane protein</topology>
    </subcellularLocation>
</comment>
<dbReference type="FunFam" id="3.40.50.12780:FF:000003">
    <property type="entry name" value="Long-chain-fatty-acid--CoA ligase FadD"/>
    <property type="match status" value="1"/>
</dbReference>
<evidence type="ECO:0000256" key="12">
    <source>
        <dbReference type="ARBA" id="ARBA00026121"/>
    </source>
</evidence>
<evidence type="ECO:0000259" key="16">
    <source>
        <dbReference type="Pfam" id="PF13193"/>
    </source>
</evidence>
<evidence type="ECO:0000313" key="18">
    <source>
        <dbReference type="Proteomes" id="UP000294480"/>
    </source>
</evidence>
<evidence type="ECO:0000256" key="3">
    <source>
        <dbReference type="ARBA" id="ARBA00005005"/>
    </source>
</evidence>
<evidence type="ECO:0000313" key="17">
    <source>
        <dbReference type="EMBL" id="TDR31430.1"/>
    </source>
</evidence>
<dbReference type="Gene3D" id="3.30.300.30">
    <property type="match status" value="1"/>
</dbReference>
<comment type="similarity">
    <text evidence="4">Belongs to the ATP-dependent AMP-binding enzyme family.</text>
</comment>
<evidence type="ECO:0000256" key="13">
    <source>
        <dbReference type="ARBA" id="ARBA00039545"/>
    </source>
</evidence>
<comment type="cofactor">
    <cofactor evidence="1">
        <name>Mg(2+)</name>
        <dbReference type="ChEBI" id="CHEBI:18420"/>
    </cofactor>
</comment>
<dbReference type="RefSeq" id="WP_133620173.1">
    <property type="nucleotide sequence ID" value="NZ_SNZE01000010.1"/>
</dbReference>
<sequence length="557" mass="60981">MNQPWLKSYQAGVPATVNVEEYASVVGIYDEAFERYSDRVAAMNMGKSITYAQMNQYSKHVAAWLQQLGLQKGERVAIMMPNCLQYPILVAAILRAGYCVVNVNPLYTVTELTHQLNDSEAKAIFILENFASTLQACLPNLKTLNHIVVTSLGDLLGLKGHVVNFVLRHVKKMVPVWDIEEAESFKTVLSKGASLKLTPVQLGHDDLAFLQYTGGTTGVSKGATLTHGNLVANVLQADAWCTPGLDLDKNPSPVFVCALPLYHIFGLTACALYSVHLGGRLLLITNPRDVPAFIKELSKYPFSILPAVNTLFNALLNHPDFAKLDFSNLKVALGGGMAVQESVAEKFHQVTGVPICEAYGLSETSPAALFNPVNLTAFTGQTGLPMSSTDVAILDDNGQHLPLGETGEIGIRGPQVMRGYWKRDDETAKVMTADGYFKTGDIGIMNEQGYVKIVDRKKNMILVSGFNVYPNQIEDAAARHPKVLESAAIGVPDEHSGEVVKLFVVKKDSSLTESELMSFLKGQLTGYKRPKYIEFRADLPKSNVGKILHKDLREPKK</sequence>
<dbReference type="InterPro" id="IPR020845">
    <property type="entry name" value="AMP-binding_CS"/>
</dbReference>
<evidence type="ECO:0000256" key="6">
    <source>
        <dbReference type="ARBA" id="ARBA00022741"/>
    </source>
</evidence>
<proteinExistence type="inferred from homology"/>
<dbReference type="AlphaFoldDB" id="A0A4R6Y7U5"/>
<evidence type="ECO:0000256" key="4">
    <source>
        <dbReference type="ARBA" id="ARBA00006432"/>
    </source>
</evidence>
<keyword evidence="18" id="KW-1185">Reference proteome</keyword>
<dbReference type="InterPro" id="IPR000873">
    <property type="entry name" value="AMP-dep_synth/lig_dom"/>
</dbReference>
<keyword evidence="5" id="KW-0436">Ligase</keyword>
<keyword evidence="6" id="KW-0547">Nucleotide-binding</keyword>
<dbReference type="CDD" id="cd05936">
    <property type="entry name" value="FC-FACS_FadD_like"/>
    <property type="match status" value="1"/>
</dbReference>
<evidence type="ECO:0000256" key="9">
    <source>
        <dbReference type="ARBA" id="ARBA00022842"/>
    </source>
</evidence>
<keyword evidence="7" id="KW-0276">Fatty acid metabolism</keyword>